<dbReference type="Gene3D" id="3.50.50.60">
    <property type="entry name" value="FAD/NAD(P)-binding domain"/>
    <property type="match status" value="1"/>
</dbReference>
<proteinExistence type="predicted"/>
<dbReference type="InterPro" id="IPR036188">
    <property type="entry name" value="FAD/NAD-bd_sf"/>
</dbReference>
<dbReference type="PATRIC" id="fig|380.5.peg.5010"/>
<evidence type="ECO:0000313" key="2">
    <source>
        <dbReference type="EMBL" id="CCE99921.1"/>
    </source>
</evidence>
<geneLocation type="plasmid" evidence="2 3">
    <name>pSfHH103e</name>
</geneLocation>
<dbReference type="AlphaFoldDB" id="G9AFT9"/>
<dbReference type="PANTHER" id="PTHR40254:SF1">
    <property type="entry name" value="BLR0577 PROTEIN"/>
    <property type="match status" value="1"/>
</dbReference>
<dbReference type="Pfam" id="PF13454">
    <property type="entry name" value="NAD_binding_9"/>
    <property type="match status" value="1"/>
</dbReference>
<dbReference type="EMBL" id="HE616899">
    <property type="protein sequence ID" value="CCE99921.1"/>
    <property type="molecule type" value="Genomic_DNA"/>
</dbReference>
<dbReference type="Proteomes" id="UP000007735">
    <property type="component" value="Plasmid pSfHH103e"/>
</dbReference>
<reference evidence="2 3" key="1">
    <citation type="journal article" date="2012" name="J. Bacteriol.">
        <title>Genome sequence of the soybean symbiont Sinorhizobium fredii HH103.</title>
        <authorList>
            <person name="Weidner S."/>
            <person name="Becker A."/>
            <person name="Bonilla I."/>
            <person name="Jaenicke S."/>
            <person name="Lloret J."/>
            <person name="Margaret I."/>
            <person name="Puhler A."/>
            <person name="Ruiz-Sainz J.E."/>
            <person name="Schneiker-Bekel S."/>
            <person name="Szczepanowski R."/>
            <person name="Vinardell J.M."/>
            <person name="Zehner S."/>
            <person name="Gottfert M."/>
        </authorList>
    </citation>
    <scope>NUCLEOTIDE SEQUENCE [LARGE SCALE GENOMIC DNA]</scope>
    <source>
        <strain evidence="2 3">HH103</strain>
        <plasmid evidence="3">pSfHH103e</plasmid>
    </source>
</reference>
<feature type="domain" description="FAD-dependent urate hydroxylase HpyO/Asp monooxygenase CreE-like FAD/NAD(P)-binding" evidence="1">
    <location>
        <begin position="11"/>
        <end position="164"/>
    </location>
</feature>
<dbReference type="InterPro" id="IPR052189">
    <property type="entry name" value="L-asp_N-monooxygenase_NS-form"/>
</dbReference>
<accession>G9AFT9</accession>
<evidence type="ECO:0000313" key="3">
    <source>
        <dbReference type="Proteomes" id="UP000007735"/>
    </source>
</evidence>
<protein>
    <submittedName>
        <fullName evidence="2">Conserved uncharacterized protein</fullName>
    </submittedName>
</protein>
<evidence type="ECO:0000259" key="1">
    <source>
        <dbReference type="Pfam" id="PF13454"/>
    </source>
</evidence>
<name>G9AFT9_SINF1</name>
<dbReference type="HOGENOM" id="CLU_020215_2_1_5"/>
<dbReference type="KEGG" id="sfh:SFHH103_05456"/>
<organism evidence="2 3">
    <name type="scientific">Sinorhizobium fredii (strain HH103)</name>
    <dbReference type="NCBI Taxonomy" id="1117943"/>
    <lineage>
        <taxon>Bacteria</taxon>
        <taxon>Pseudomonadati</taxon>
        <taxon>Pseudomonadota</taxon>
        <taxon>Alphaproteobacteria</taxon>
        <taxon>Hyphomicrobiales</taxon>
        <taxon>Rhizobiaceae</taxon>
        <taxon>Sinorhizobium/Ensifer group</taxon>
        <taxon>Sinorhizobium</taxon>
    </lineage>
</organism>
<sequence length="565" mass="62243">MRKFAPAPVVAIIGGGFSGAAVALHLTRILGAERRVRIVVFEPRARLGAGLAYDTAEPAHRINVPAFKMSLYPDEPEDFADYLVRADILAADPGACSAGGTAYPRRSVFGDYVAAELAPRLASGVIEHRHKRVCKVTRTKGRWTLRSEDGEALVADIVVLAVSHPAPSLPRALLPLSSSPRVVADSTRADALDGIAQSDRILVVGNGLTAADVVATLAERGHRGPIVSISRHGLRSRGHPVDAQEPFGDFVSEPITRASELLHRIRWTLRIARQQGLSWHPVIDAVRAQGQQIWQALPVVERRRIARLARAYWDVHRFRIAPQVETVLDQAVEDGRLEILAASIASVAIDGGEIRAELRQRGRDALRSIVVDAIVVTTGPAHGEILKSQPFLSGLERAGALTLCQTGLGIACDLRARAVDENGRAGAHPLHRRTAGARHFRRIDGTAPGDRACGFRRPTNRDAAFPWRSDPAAARRRLSAKGEARRIRHLLCLQRQYIPIKTAAWMQLLEWLGPFSPLNLVFPLHISKRRLYIPRRTLLVTFVYAPRRFARFPFKYRSNRASTRS</sequence>
<dbReference type="InterPro" id="IPR038732">
    <property type="entry name" value="HpyO/CreE_NAD-binding"/>
</dbReference>
<dbReference type="PANTHER" id="PTHR40254">
    <property type="entry name" value="BLR0577 PROTEIN"/>
    <property type="match status" value="1"/>
</dbReference>
<keyword evidence="2" id="KW-0614">Plasmid</keyword>
<dbReference type="SUPFAM" id="SSF51905">
    <property type="entry name" value="FAD/NAD(P)-binding domain"/>
    <property type="match status" value="1"/>
</dbReference>
<gene>
    <name evidence="2" type="ordered locus">SFHH103_05456</name>
</gene>